<dbReference type="InterPro" id="IPR013930">
    <property type="entry name" value="RPAP1_N"/>
</dbReference>
<feature type="compositionally biased region" description="Low complexity" evidence="5">
    <location>
        <begin position="593"/>
        <end position="602"/>
    </location>
</feature>
<dbReference type="EMBL" id="JADGJH010002839">
    <property type="protein sequence ID" value="KAJ3094537.1"/>
    <property type="molecule type" value="Genomic_DNA"/>
</dbReference>
<keyword evidence="10" id="KW-1185">Reference proteome</keyword>
<comment type="similarity">
    <text evidence="2">Belongs to the RPAP1 family.</text>
</comment>
<evidence type="ECO:0000256" key="5">
    <source>
        <dbReference type="SAM" id="MobiDB-lite"/>
    </source>
</evidence>
<evidence type="ECO:0000259" key="6">
    <source>
        <dbReference type="Pfam" id="PF08620"/>
    </source>
</evidence>
<evidence type="ECO:0000313" key="10">
    <source>
        <dbReference type="Proteomes" id="UP001211907"/>
    </source>
</evidence>
<evidence type="ECO:0000256" key="4">
    <source>
        <dbReference type="ARBA" id="ARBA00023242"/>
    </source>
</evidence>
<sequence length="1370" mass="150495">MQSSTKKPVSLFAARLAKNRELSGAESRIKQQQEQNDSQVPVLSGIIERQSHPIQSSFEFVIRAIPVPAPSSVHTTAETVAAAATAITAITATTKDSPQDFESLNNQIARENDARIAAMSKEELLDAQKQIMATFSDETIAKFRALAEKRSVSSSASSSNVKPSPATAKTMTINPLINSIIEEKKNISNPLESSLIPVTESKISVRKNNTFDNVDPIQPPLSESQKIEWMNPVLSTSPFDDNIATNSESSNDLRFSLTGNIIPVGVDLPTHLGLHHHGDDPASAGYTIKELVYLARSSMASQRSVCIKTLASIVKLFMSNAYSPSETVIVGEALRAYMVLIHIRAAIDDSSATIISIGINGVATALGIINRNSDNSPSSSTTAIGWNTAETIQNLYKFTKNGHFLFEQSRTSLETISKKLSGVIFHPLPKSQQQQLQMPNKEDEEASSILFQDVVSSLAETHLFERLHILIVSKKLNAVDTELVLRILVVMAQSGVKTANAIAGTSALVQSIRIAFLAIPWPQTTTKTGSSGGKFNLKLTVLALQLMQVLCQANIAGPAVSQILESANAIIRFISPFEGEDEEDDENEKADENNNQSKSKNSINNKKRQLVLSIQTESFRLLSILFEYGSSTSLFINLRNEFVGIAMRMLQTLKTRQKSNKKESSSGSSSKGLMGTDDNAFGFFVLSFWRMVCSAAKLARNGQDGISAETMAPLVSVGVEVFNFLIQEIPTRSNNPFSRSERILLSLLLTLFGEHIQLLVENSSALNSFLGVLKIHEMRLLPAIRKAIWNLSYGGGGGNGTAAASQQQKTDGNAYPLWSSKFIFGVPVADEAHLVSAIDATIEANIVESAIVFDSKLIAKTKQQQQQKVDDIDEICVDVLRGMLSLHSGQEQTETDWCVVYGRGRNDLRAVILLRLCDSIRRSVRNEVAADVANNTSDTTAAPDVGGGGGSSGGRDEVIIASVLAFMRDCLPTDSDIFSHLFETVKFYPGFRESVPIALRILENEFVIASSSSASSGVSWKEKEDEDEEEVQEAVILQKSFFITFRQNNLPVCPDWMFIPIFQTRFTTKQQVVTILTKTLQFIIRLETFSDNDNNGVSNPFPPAFNILKLSSLMRIYLFDPLPDRTDIYTIANIPSLLESLIKIYTTTTSKTSRTVTTTLEHVHGGRGEFYKIYQALISQYTATSFADPVFTRLLTVPLAMTYPSDFRAAFWADVPVETTMMAAKSSGGANDEILPPFGIDVYLGPSVETSLVVIDLYVGALVRMHQLWQRRQQQQQHGGRTLPTGFFWTVAITHVARWWFGGIEEEGVVGMRRRVVAAIVGMNNDDDNDGGGYFLGQKENNVCLEFVVRGGDRGEVERRANLWNLAAFM</sequence>
<keyword evidence="4" id="KW-0539">Nucleus</keyword>
<evidence type="ECO:0000313" key="9">
    <source>
        <dbReference type="EMBL" id="KAJ3094537.1"/>
    </source>
</evidence>
<proteinExistence type="inferred from homology"/>
<accession>A0AAD5STG9</accession>
<dbReference type="GO" id="GO:0006366">
    <property type="term" value="P:transcription by RNA polymerase II"/>
    <property type="evidence" value="ECO:0007669"/>
    <property type="project" value="InterPro"/>
</dbReference>
<feature type="region of interest" description="Disordered" evidence="5">
    <location>
        <begin position="579"/>
        <end position="602"/>
    </location>
</feature>
<organism evidence="9 10">
    <name type="scientific">Physocladia obscura</name>
    <dbReference type="NCBI Taxonomy" id="109957"/>
    <lineage>
        <taxon>Eukaryota</taxon>
        <taxon>Fungi</taxon>
        <taxon>Fungi incertae sedis</taxon>
        <taxon>Chytridiomycota</taxon>
        <taxon>Chytridiomycota incertae sedis</taxon>
        <taxon>Chytridiomycetes</taxon>
        <taxon>Chytridiales</taxon>
        <taxon>Chytriomycetaceae</taxon>
        <taxon>Physocladia</taxon>
    </lineage>
</organism>
<evidence type="ECO:0000259" key="8">
    <source>
        <dbReference type="Pfam" id="PF25766"/>
    </source>
</evidence>
<evidence type="ECO:0000256" key="2">
    <source>
        <dbReference type="ARBA" id="ARBA00009953"/>
    </source>
</evidence>
<feature type="non-terminal residue" evidence="9">
    <location>
        <position position="1370"/>
    </location>
</feature>
<dbReference type="Pfam" id="PF08621">
    <property type="entry name" value="RPAP1_N"/>
    <property type="match status" value="1"/>
</dbReference>
<feature type="domain" description="RPAP1 N-terminal" evidence="7">
    <location>
        <begin position="107"/>
        <end position="150"/>
    </location>
</feature>
<dbReference type="Pfam" id="PF08620">
    <property type="entry name" value="RPAP1_C"/>
    <property type="match status" value="1"/>
</dbReference>
<protein>
    <submittedName>
        <fullName evidence="9">RNA polymerase II associated protein 1</fullName>
    </submittedName>
</protein>
<keyword evidence="3" id="KW-0804">Transcription</keyword>
<comment type="caution">
    <text evidence="9">The sequence shown here is derived from an EMBL/GenBank/DDBJ whole genome shotgun (WGS) entry which is preliminary data.</text>
</comment>
<dbReference type="InterPro" id="IPR013929">
    <property type="entry name" value="RPAP1_C"/>
</dbReference>
<evidence type="ECO:0000256" key="1">
    <source>
        <dbReference type="ARBA" id="ARBA00004123"/>
    </source>
</evidence>
<feature type="compositionally biased region" description="Acidic residues" evidence="5">
    <location>
        <begin position="579"/>
        <end position="589"/>
    </location>
</feature>
<gene>
    <name evidence="9" type="primary">RPAP1</name>
    <name evidence="9" type="ORF">HK100_006106</name>
</gene>
<name>A0AAD5STG9_9FUNG</name>
<reference evidence="9" key="1">
    <citation type="submission" date="2020-05" db="EMBL/GenBank/DDBJ databases">
        <title>Phylogenomic resolution of chytrid fungi.</title>
        <authorList>
            <person name="Stajich J.E."/>
            <person name="Amses K."/>
            <person name="Simmons R."/>
            <person name="Seto K."/>
            <person name="Myers J."/>
            <person name="Bonds A."/>
            <person name="Quandt C.A."/>
            <person name="Barry K."/>
            <person name="Liu P."/>
            <person name="Grigoriev I."/>
            <person name="Longcore J.E."/>
            <person name="James T.Y."/>
        </authorList>
    </citation>
    <scope>NUCLEOTIDE SEQUENCE</scope>
    <source>
        <strain evidence="9">JEL0513</strain>
    </source>
</reference>
<dbReference type="PANTHER" id="PTHR21483:SF18">
    <property type="entry name" value="RNA POLYMERASE II-ASSOCIATED PROTEIN 1"/>
    <property type="match status" value="1"/>
</dbReference>
<dbReference type="InterPro" id="IPR057989">
    <property type="entry name" value="TPR_RPAP1/MINIYO-like"/>
</dbReference>
<dbReference type="InterPro" id="IPR039913">
    <property type="entry name" value="RPAP1/Rba50"/>
</dbReference>
<dbReference type="Proteomes" id="UP001211907">
    <property type="component" value="Unassembled WGS sequence"/>
</dbReference>
<evidence type="ECO:0000256" key="3">
    <source>
        <dbReference type="ARBA" id="ARBA00023163"/>
    </source>
</evidence>
<dbReference type="PANTHER" id="PTHR21483">
    <property type="entry name" value="RNA POLYMERASE II-ASSOCIATED PROTEIN 1"/>
    <property type="match status" value="1"/>
</dbReference>
<comment type="subcellular location">
    <subcellularLocation>
        <location evidence="1">Nucleus</location>
    </subcellularLocation>
</comment>
<feature type="domain" description="RPAP1 C-terminal" evidence="6">
    <location>
        <begin position="252"/>
        <end position="315"/>
    </location>
</feature>
<dbReference type="Pfam" id="PF25766">
    <property type="entry name" value="TPR_RPAP1"/>
    <property type="match status" value="1"/>
</dbReference>
<feature type="domain" description="RPAP1/MINIYO-like TPR repeats" evidence="8">
    <location>
        <begin position="1065"/>
        <end position="1264"/>
    </location>
</feature>
<evidence type="ECO:0000259" key="7">
    <source>
        <dbReference type="Pfam" id="PF08621"/>
    </source>
</evidence>